<name>A0ABT3VZY7_9ENTR</name>
<reference evidence="1" key="1">
    <citation type="submission" date="2022-11" db="EMBL/GenBank/DDBJ databases">
        <title>Biodiversity and phylogenetic relationships of bacteria.</title>
        <authorList>
            <person name="Machado R.A.R."/>
            <person name="Bhat A."/>
            <person name="Loulou A."/>
            <person name="Kallel S."/>
        </authorList>
    </citation>
    <scope>NUCLEOTIDE SEQUENCE</scope>
    <source>
        <strain evidence="1">E-TC7</strain>
    </source>
</reference>
<evidence type="ECO:0000313" key="1">
    <source>
        <dbReference type="EMBL" id="MCX5573983.1"/>
    </source>
</evidence>
<evidence type="ECO:0000313" key="2">
    <source>
        <dbReference type="Proteomes" id="UP001146015"/>
    </source>
</evidence>
<comment type="caution">
    <text evidence="1">The sequence shown here is derived from an EMBL/GenBank/DDBJ whole genome shotgun (WGS) entry which is preliminary data.</text>
</comment>
<organism evidence="1 2">
    <name type="scientific">Enterobacter nematophilus</name>
    <dbReference type="NCBI Taxonomy" id="2994648"/>
    <lineage>
        <taxon>Bacteria</taxon>
        <taxon>Pseudomonadati</taxon>
        <taxon>Pseudomonadota</taxon>
        <taxon>Gammaproteobacteria</taxon>
        <taxon>Enterobacterales</taxon>
        <taxon>Enterobacteriaceae</taxon>
        <taxon>Enterobacter</taxon>
    </lineage>
</organism>
<dbReference type="EMBL" id="JAPKNE010000002">
    <property type="protein sequence ID" value="MCX5573983.1"/>
    <property type="molecule type" value="Genomic_DNA"/>
</dbReference>
<sequence>MGPLFERPEVRASVDEILQAIAAGRIRVVIDRIFPLADAAAAHEYAETAKPLGRIVMKP</sequence>
<protein>
    <submittedName>
        <fullName evidence="1">Zinc-binding dehydrogenase</fullName>
    </submittedName>
</protein>
<dbReference type="Proteomes" id="UP001146015">
    <property type="component" value="Unassembled WGS sequence"/>
</dbReference>
<dbReference type="Pfam" id="PF13602">
    <property type="entry name" value="ADH_zinc_N_2"/>
    <property type="match status" value="1"/>
</dbReference>
<accession>A0ABT3VZY7</accession>
<keyword evidence="2" id="KW-1185">Reference proteome</keyword>
<dbReference type="RefSeq" id="WP_266178806.1">
    <property type="nucleotide sequence ID" value="NZ_JAPKNE010000002.1"/>
</dbReference>
<gene>
    <name evidence="1" type="ORF">OSH03_08390</name>
</gene>
<dbReference type="Gene3D" id="3.90.180.10">
    <property type="entry name" value="Medium-chain alcohol dehydrogenases, catalytic domain"/>
    <property type="match status" value="1"/>
</dbReference>
<proteinExistence type="predicted"/>